<accession>A0AAV9G2V6</accession>
<dbReference type="AlphaFoldDB" id="A0AAV9G2V6"/>
<proteinExistence type="predicted"/>
<reference evidence="2" key="2">
    <citation type="submission" date="2023-05" db="EMBL/GenBank/DDBJ databases">
        <authorList>
            <consortium name="Lawrence Berkeley National Laboratory"/>
            <person name="Steindorff A."/>
            <person name="Hensen N."/>
            <person name="Bonometti L."/>
            <person name="Westerberg I."/>
            <person name="Brannstrom I.O."/>
            <person name="Guillou S."/>
            <person name="Cros-Aarteil S."/>
            <person name="Calhoun S."/>
            <person name="Haridas S."/>
            <person name="Kuo A."/>
            <person name="Mondo S."/>
            <person name="Pangilinan J."/>
            <person name="Riley R."/>
            <person name="Labutti K."/>
            <person name="Andreopoulos B."/>
            <person name="Lipzen A."/>
            <person name="Chen C."/>
            <person name="Yanf M."/>
            <person name="Daum C."/>
            <person name="Ng V."/>
            <person name="Clum A."/>
            <person name="Ohm R."/>
            <person name="Martin F."/>
            <person name="Silar P."/>
            <person name="Natvig D."/>
            <person name="Lalanne C."/>
            <person name="Gautier V."/>
            <person name="Ament-Velasquez S.L."/>
            <person name="Kruys A."/>
            <person name="Hutchinson M.I."/>
            <person name="Powell A.J."/>
            <person name="Barry K."/>
            <person name="Miller A.N."/>
            <person name="Grigoriev I.V."/>
            <person name="Debuchy R."/>
            <person name="Gladieux P."/>
            <person name="Thoren M.H."/>
            <person name="Johannesson H."/>
        </authorList>
    </citation>
    <scope>NUCLEOTIDE SEQUENCE</scope>
    <source>
        <strain evidence="2">PSN243</strain>
    </source>
</reference>
<gene>
    <name evidence="2" type="ORF">QBC34DRAFT_444089</name>
</gene>
<dbReference type="Proteomes" id="UP001321760">
    <property type="component" value="Unassembled WGS sequence"/>
</dbReference>
<protein>
    <submittedName>
        <fullName evidence="2">Uncharacterized protein</fullName>
    </submittedName>
</protein>
<organism evidence="2 3">
    <name type="scientific">Podospora aff. communis PSN243</name>
    <dbReference type="NCBI Taxonomy" id="3040156"/>
    <lineage>
        <taxon>Eukaryota</taxon>
        <taxon>Fungi</taxon>
        <taxon>Dikarya</taxon>
        <taxon>Ascomycota</taxon>
        <taxon>Pezizomycotina</taxon>
        <taxon>Sordariomycetes</taxon>
        <taxon>Sordariomycetidae</taxon>
        <taxon>Sordariales</taxon>
        <taxon>Podosporaceae</taxon>
        <taxon>Podospora</taxon>
    </lineage>
</organism>
<sequence length="266" mass="29409">MAGPNPSIDPLASFQAKMNSILAQANAQLQQTSHDLQTELQQQESQFHHPSSHPSTLPPPNINPTQKPLPPQPPTIPPCQARNPVPNTHWYGWPDCSICPSCFSSFAAPTPLVPTMPLQNTFFAAHIICDMYSPRQRARYLVACRTGDVEALLAASRERNAVYQETVGVVLEMEAERDLARAKAEIMTVSAGHNAMIERYRGIGSLGEETRDEWRTDSGGVYSSWHGVVTEREGNEADALWERAVGLEGENAELIARLEARWAEVE</sequence>
<keyword evidence="3" id="KW-1185">Reference proteome</keyword>
<reference evidence="2" key="1">
    <citation type="journal article" date="2023" name="Mol. Phylogenet. Evol.">
        <title>Genome-scale phylogeny and comparative genomics of the fungal order Sordariales.</title>
        <authorList>
            <person name="Hensen N."/>
            <person name="Bonometti L."/>
            <person name="Westerberg I."/>
            <person name="Brannstrom I.O."/>
            <person name="Guillou S."/>
            <person name="Cros-Aarteil S."/>
            <person name="Calhoun S."/>
            <person name="Haridas S."/>
            <person name="Kuo A."/>
            <person name="Mondo S."/>
            <person name="Pangilinan J."/>
            <person name="Riley R."/>
            <person name="LaButti K."/>
            <person name="Andreopoulos B."/>
            <person name="Lipzen A."/>
            <person name="Chen C."/>
            <person name="Yan M."/>
            <person name="Daum C."/>
            <person name="Ng V."/>
            <person name="Clum A."/>
            <person name="Steindorff A."/>
            <person name="Ohm R.A."/>
            <person name="Martin F."/>
            <person name="Silar P."/>
            <person name="Natvig D.O."/>
            <person name="Lalanne C."/>
            <person name="Gautier V."/>
            <person name="Ament-Velasquez S.L."/>
            <person name="Kruys A."/>
            <person name="Hutchinson M.I."/>
            <person name="Powell A.J."/>
            <person name="Barry K."/>
            <person name="Miller A.N."/>
            <person name="Grigoriev I.V."/>
            <person name="Debuchy R."/>
            <person name="Gladieux P."/>
            <person name="Hiltunen Thoren M."/>
            <person name="Johannesson H."/>
        </authorList>
    </citation>
    <scope>NUCLEOTIDE SEQUENCE</scope>
    <source>
        <strain evidence="2">PSN243</strain>
    </source>
</reference>
<dbReference type="EMBL" id="MU866013">
    <property type="protein sequence ID" value="KAK4442539.1"/>
    <property type="molecule type" value="Genomic_DNA"/>
</dbReference>
<evidence type="ECO:0000256" key="1">
    <source>
        <dbReference type="SAM" id="MobiDB-lite"/>
    </source>
</evidence>
<evidence type="ECO:0000313" key="3">
    <source>
        <dbReference type="Proteomes" id="UP001321760"/>
    </source>
</evidence>
<name>A0AAV9G2V6_9PEZI</name>
<feature type="compositionally biased region" description="Polar residues" evidence="1">
    <location>
        <begin position="29"/>
        <end position="45"/>
    </location>
</feature>
<feature type="compositionally biased region" description="Pro residues" evidence="1">
    <location>
        <begin position="56"/>
        <end position="77"/>
    </location>
</feature>
<evidence type="ECO:0000313" key="2">
    <source>
        <dbReference type="EMBL" id="KAK4442539.1"/>
    </source>
</evidence>
<comment type="caution">
    <text evidence="2">The sequence shown here is derived from an EMBL/GenBank/DDBJ whole genome shotgun (WGS) entry which is preliminary data.</text>
</comment>
<feature type="region of interest" description="Disordered" evidence="1">
    <location>
        <begin position="29"/>
        <end position="81"/>
    </location>
</feature>